<comment type="caution">
    <text evidence="1">The sequence shown here is derived from an EMBL/GenBank/DDBJ whole genome shotgun (WGS) entry which is preliminary data.</text>
</comment>
<proteinExistence type="predicted"/>
<keyword evidence="2" id="KW-1185">Reference proteome</keyword>
<name>A0A2W7C2M9_9HYPH</name>
<protein>
    <submittedName>
        <fullName evidence="1">Uncharacterized protein</fullName>
    </submittedName>
</protein>
<sequence>MLFMTPPSGRQRKRYIPAVILPAAAPNVLALNQTDSGKDHALRYFLQIRKSRTCSLSGLTGSGETDSALRCSLGAHTQQPAATPKQVPAAGWFPTANKELRPILVSEELRLGQLSCLLEFASTAKSADELLERANITKPPLPNAPS</sequence>
<dbReference type="Proteomes" id="UP000248616">
    <property type="component" value="Unassembled WGS sequence"/>
</dbReference>
<organism evidence="1 2">
    <name type="scientific">Mesorhizobium kowhaii</name>
    <dbReference type="NCBI Taxonomy" id="1300272"/>
    <lineage>
        <taxon>Bacteria</taxon>
        <taxon>Pseudomonadati</taxon>
        <taxon>Pseudomonadota</taxon>
        <taxon>Alphaproteobacteria</taxon>
        <taxon>Hyphomicrobiales</taxon>
        <taxon>Phyllobacteriaceae</taxon>
        <taxon>Mesorhizobium</taxon>
    </lineage>
</organism>
<dbReference type="AlphaFoldDB" id="A0A2W7C2M9"/>
<reference evidence="2" key="1">
    <citation type="submission" date="2017-03" db="EMBL/GenBank/DDBJ databases">
        <authorList>
            <person name="Safronova V.I."/>
            <person name="Sazanova A.L."/>
            <person name="Chirak E.R."/>
        </authorList>
    </citation>
    <scope>NUCLEOTIDE SEQUENCE [LARGE SCALE GENOMIC DNA]</scope>
    <source>
        <strain evidence="2">Ach-343</strain>
    </source>
</reference>
<dbReference type="EMBL" id="MZXV01000037">
    <property type="protein sequence ID" value="PZV37134.1"/>
    <property type="molecule type" value="Genomic_DNA"/>
</dbReference>
<gene>
    <name evidence="1" type="ORF">B5V02_18195</name>
</gene>
<evidence type="ECO:0000313" key="1">
    <source>
        <dbReference type="EMBL" id="PZV37134.1"/>
    </source>
</evidence>
<accession>A0A2W7C2M9</accession>
<evidence type="ECO:0000313" key="2">
    <source>
        <dbReference type="Proteomes" id="UP000248616"/>
    </source>
</evidence>